<dbReference type="InterPro" id="IPR013777">
    <property type="entry name" value="A-amylase-like"/>
</dbReference>
<evidence type="ECO:0000256" key="15">
    <source>
        <dbReference type="PIRSR" id="PIRSR001024-4"/>
    </source>
</evidence>
<keyword evidence="10" id="KW-0325">Glycoprotein</keyword>
<feature type="active site" description="Nucleophile" evidence="13">
    <location>
        <position position="227"/>
    </location>
</feature>
<feature type="binding site" evidence="16">
    <location>
        <position position="225"/>
    </location>
    <ligand>
        <name>substrate</name>
    </ligand>
</feature>
<dbReference type="Proteomes" id="UP001302367">
    <property type="component" value="Chromosome 5"/>
</dbReference>
<evidence type="ECO:0000256" key="11">
    <source>
        <dbReference type="ARBA" id="ARBA00023277"/>
    </source>
</evidence>
<dbReference type="GO" id="GO:0016052">
    <property type="term" value="P:carbohydrate catabolic process"/>
    <property type="evidence" value="ECO:0007669"/>
    <property type="project" value="InterPro"/>
</dbReference>
<evidence type="ECO:0000256" key="4">
    <source>
        <dbReference type="ARBA" id="ARBA00012595"/>
    </source>
</evidence>
<feature type="binding site" evidence="16">
    <location>
        <position position="142"/>
    </location>
    <ligand>
        <name>substrate</name>
    </ligand>
</feature>
<dbReference type="SUPFAM" id="SSF51445">
    <property type="entry name" value="(Trans)glycosidases"/>
    <property type="match status" value="1"/>
</dbReference>
<evidence type="ECO:0000256" key="3">
    <source>
        <dbReference type="ARBA" id="ARBA00008061"/>
    </source>
</evidence>
<dbReference type="CDD" id="cd11319">
    <property type="entry name" value="AmyAc_euk_AmyA"/>
    <property type="match status" value="1"/>
</dbReference>
<feature type="disulfide bond" evidence="15">
    <location>
        <begin position="170"/>
        <end position="185"/>
    </location>
</feature>
<evidence type="ECO:0000256" key="5">
    <source>
        <dbReference type="ARBA" id="ARBA00022723"/>
    </source>
</evidence>
<dbReference type="Pfam" id="PF00128">
    <property type="entry name" value="Alpha-amylase"/>
    <property type="match status" value="1"/>
</dbReference>
<keyword evidence="11" id="KW-0119">Carbohydrate metabolism</keyword>
<reference evidence="21 23" key="2">
    <citation type="submission" date="2023-09" db="EMBL/GenBank/DDBJ databases">
        <title>Complete-Gapless Cercospora beticola genome.</title>
        <authorList>
            <person name="Wyatt N.A."/>
            <person name="Spanner R.E."/>
            <person name="Bolton M.D."/>
        </authorList>
    </citation>
    <scope>NUCLEOTIDE SEQUENCE [LARGE SCALE GENOMIC DNA]</scope>
    <source>
        <strain evidence="21">Cb09-40</strain>
    </source>
</reference>
<keyword evidence="23" id="KW-1185">Reference proteome</keyword>
<comment type="cofactor">
    <cofactor evidence="2">
        <name>Ca(2+)</name>
        <dbReference type="ChEBI" id="CHEBI:29108"/>
    </cofactor>
</comment>
<dbReference type="FunFam" id="3.20.20.80:FF:000120">
    <property type="entry name" value="Alpha-amylase A"/>
    <property type="match status" value="1"/>
</dbReference>
<feature type="binding site" evidence="16">
    <location>
        <position position="103"/>
    </location>
    <ligand>
        <name>substrate</name>
    </ligand>
</feature>
<keyword evidence="6 18" id="KW-0732">Signal</keyword>
<evidence type="ECO:0000256" key="7">
    <source>
        <dbReference type="ARBA" id="ARBA00022801"/>
    </source>
</evidence>
<evidence type="ECO:0000256" key="17">
    <source>
        <dbReference type="SAM" id="MobiDB-lite"/>
    </source>
</evidence>
<evidence type="ECO:0000256" key="16">
    <source>
        <dbReference type="PIRSR" id="PIRSR001024-5"/>
    </source>
</evidence>
<dbReference type="GO" id="GO:0005509">
    <property type="term" value="F:calcium ion binding"/>
    <property type="evidence" value="ECO:0007669"/>
    <property type="project" value="InterPro"/>
</dbReference>
<feature type="disulfide bond" evidence="15">
    <location>
        <begin position="50"/>
        <end position="58"/>
    </location>
</feature>
<dbReference type="Proteomes" id="UP000230605">
    <property type="component" value="Chromosome 10"/>
</dbReference>
<feature type="binding site" evidence="16">
    <location>
        <position position="368"/>
    </location>
    <ligand>
        <name>substrate</name>
    </ligand>
</feature>
<dbReference type="OrthoDB" id="204980at2759"/>
<feature type="active site" description="Proton donor" evidence="13">
    <location>
        <position position="251"/>
    </location>
</feature>
<evidence type="ECO:0000256" key="8">
    <source>
        <dbReference type="ARBA" id="ARBA00022837"/>
    </source>
</evidence>
<evidence type="ECO:0000313" key="22">
    <source>
        <dbReference type="Proteomes" id="UP000230605"/>
    </source>
</evidence>
<dbReference type="InterPro" id="IPR015340">
    <property type="entry name" value="A_amylase_C_dom"/>
</dbReference>
<feature type="region of interest" description="Disordered" evidence="17">
    <location>
        <begin position="492"/>
        <end position="512"/>
    </location>
</feature>
<dbReference type="PANTHER" id="PTHR10357:SF215">
    <property type="entry name" value="ALPHA-AMYLASE 1"/>
    <property type="match status" value="1"/>
</dbReference>
<dbReference type="SUPFAM" id="SSF51011">
    <property type="entry name" value="Glycosyl hydrolase domain"/>
    <property type="match status" value="1"/>
</dbReference>
<feature type="site" description="Transition state stabilizer" evidence="14">
    <location>
        <position position="318"/>
    </location>
</feature>
<sequence>MNIAGIVALLALALCQVALAANGDAWRGRSIYQVFTDRFARTDGSTTASCDTGAADYCGGTWTGLINRLDYIQDLGFDAVWISPVTHQVEGQSIDGSAYHGYWQDDINEVNEHFGTADDLRALSAELHSRNMFLMVDIVVNHLAWIGAPDTIDYSQFPQFNNEDYFHPYCVNNYSQDNMTNTEQCWMGSTNVPLPDLRTEDSDVQNIWNAWISRLISDYSIDGLRIDSVMEVNTGFWPSFLDAAGVYALGEVYMNDPDFVARYQGYMDGVFNYAYYFPLRGAFVQGGDISSLAEMIDKVKAGAYRDTSLLGSFSENHDQPRIGALNPDMALAKNVLVGTMLVDGIPVIYQGQELHYQAYGGQSTPFNREAIWLSGYPTDGELYQATKACNAARKNAQADDSSYLTFQNYHFYTDGDTLAMRKGKMVTILSQLSSTGSNYTLNLDSGYDAGTQVTELLTCSDLTVSSNGTLAVPMSAGQPRVYYPTDSIGSQCGGSSKRMMRRSAKFRNQPWQ</sequence>
<dbReference type="Gene3D" id="3.20.20.80">
    <property type="entry name" value="Glycosidases"/>
    <property type="match status" value="1"/>
</dbReference>
<evidence type="ECO:0000313" key="23">
    <source>
        <dbReference type="Proteomes" id="UP001302367"/>
    </source>
</evidence>
<dbReference type="Gene3D" id="2.60.40.1180">
    <property type="entry name" value="Golgi alpha-mannosidase II"/>
    <property type="match status" value="1"/>
</dbReference>
<keyword evidence="9 15" id="KW-1015">Disulfide bond</keyword>
<dbReference type="EC" id="3.2.1.1" evidence="4"/>
<protein>
    <recommendedName>
        <fullName evidence="4">alpha-amylase</fullName>
        <ecNumber evidence="4">3.2.1.1</ecNumber>
    </recommendedName>
</protein>
<evidence type="ECO:0000313" key="20">
    <source>
        <dbReference type="EMBL" id="PIB03146.1"/>
    </source>
</evidence>
<evidence type="ECO:0000256" key="2">
    <source>
        <dbReference type="ARBA" id="ARBA00001913"/>
    </source>
</evidence>
<evidence type="ECO:0000256" key="12">
    <source>
        <dbReference type="ARBA" id="ARBA00023295"/>
    </source>
</evidence>
<dbReference type="EMBL" id="CP134188">
    <property type="protein sequence ID" value="WPB04481.1"/>
    <property type="molecule type" value="Genomic_DNA"/>
</dbReference>
<keyword evidence="7" id="KW-0378">Hydrolase</keyword>
<keyword evidence="8" id="KW-0106">Calcium</keyword>
<feature type="domain" description="Glycosyl hydrolase family 13 catalytic" evidence="19">
    <location>
        <begin position="33"/>
        <end position="393"/>
    </location>
</feature>
<dbReference type="GO" id="GO:0004556">
    <property type="term" value="F:alpha-amylase activity"/>
    <property type="evidence" value="ECO:0007669"/>
    <property type="project" value="UniProtKB-EC"/>
</dbReference>
<evidence type="ECO:0000256" key="13">
    <source>
        <dbReference type="PIRSR" id="PIRSR001024-1"/>
    </source>
</evidence>
<evidence type="ECO:0000256" key="14">
    <source>
        <dbReference type="PIRSR" id="PIRSR001024-2"/>
    </source>
</evidence>
<name>A0A2G5IE66_CERBT</name>
<keyword evidence="12" id="KW-0326">Glycosidase</keyword>
<organism evidence="20 22">
    <name type="scientific">Cercospora beticola</name>
    <name type="common">Sugarbeet leaf spot fungus</name>
    <dbReference type="NCBI Taxonomy" id="122368"/>
    <lineage>
        <taxon>Eukaryota</taxon>
        <taxon>Fungi</taxon>
        <taxon>Dikarya</taxon>
        <taxon>Ascomycota</taxon>
        <taxon>Pezizomycotina</taxon>
        <taxon>Dothideomycetes</taxon>
        <taxon>Dothideomycetidae</taxon>
        <taxon>Mycosphaerellales</taxon>
        <taxon>Mycosphaerellaceae</taxon>
        <taxon>Cercospora</taxon>
    </lineage>
</organism>
<dbReference type="AlphaFoldDB" id="A0A2G5IE66"/>
<dbReference type="Pfam" id="PF09260">
    <property type="entry name" value="A_amylase_dom_C"/>
    <property type="match status" value="1"/>
</dbReference>
<evidence type="ECO:0000256" key="1">
    <source>
        <dbReference type="ARBA" id="ARBA00000548"/>
    </source>
</evidence>
<gene>
    <name evidence="20" type="ORF">CB0940_12088</name>
    <name evidence="21" type="ORF">RHO25_009127</name>
</gene>
<proteinExistence type="inferred from homology"/>
<evidence type="ECO:0000313" key="21">
    <source>
        <dbReference type="EMBL" id="WPB04481.1"/>
    </source>
</evidence>
<dbReference type="EMBL" id="LKMD01000099">
    <property type="protein sequence ID" value="PIB03146.1"/>
    <property type="molecule type" value="Genomic_DNA"/>
</dbReference>
<reference evidence="20 22" key="1">
    <citation type="submission" date="2015-10" db="EMBL/GenBank/DDBJ databases">
        <title>The cercosporin biosynthetic gene cluster was horizontally transferred to several fungal lineages and shown to be expanded in Cercospora beticola based on microsynteny with recipient genomes.</title>
        <authorList>
            <person name="De Jonge R."/>
            <person name="Ebert M.K."/>
            <person name="Suttle J.C."/>
            <person name="Jurick Ii W.M."/>
            <person name="Secor G.A."/>
            <person name="Thomma B.P."/>
            <person name="Van De Peer Y."/>
            <person name="Bolton M.D."/>
        </authorList>
    </citation>
    <scope>NUCLEOTIDE SEQUENCE [LARGE SCALE GENOMIC DNA]</scope>
    <source>
        <strain evidence="20 22">09-40</strain>
    </source>
</reference>
<evidence type="ECO:0000256" key="10">
    <source>
        <dbReference type="ARBA" id="ARBA00023180"/>
    </source>
</evidence>
<dbReference type="PANTHER" id="PTHR10357">
    <property type="entry name" value="ALPHA-AMYLASE FAMILY MEMBER"/>
    <property type="match status" value="1"/>
</dbReference>
<comment type="similarity">
    <text evidence="3">Belongs to the glycosyl hydrolase 13 family.</text>
</comment>
<evidence type="ECO:0000259" key="19">
    <source>
        <dbReference type="SMART" id="SM00642"/>
    </source>
</evidence>
<dbReference type="SMART" id="SM00642">
    <property type="entry name" value="Aamy"/>
    <property type="match status" value="1"/>
</dbReference>
<accession>A0A2G5IE66</accession>
<feature type="chain" id="PRO_5013633380" description="alpha-amylase" evidence="18">
    <location>
        <begin position="21"/>
        <end position="512"/>
    </location>
</feature>
<keyword evidence="5" id="KW-0479">Metal-binding</keyword>
<dbReference type="InterPro" id="IPR006047">
    <property type="entry name" value="GH13_cat_dom"/>
</dbReference>
<dbReference type="InterPro" id="IPR013780">
    <property type="entry name" value="Glyco_hydro_b"/>
</dbReference>
<dbReference type="InterPro" id="IPR017853">
    <property type="entry name" value="GH"/>
</dbReference>
<evidence type="ECO:0000256" key="9">
    <source>
        <dbReference type="ARBA" id="ARBA00023157"/>
    </source>
</evidence>
<comment type="catalytic activity">
    <reaction evidence="1">
        <text>Endohydrolysis of (1-&gt;4)-alpha-D-glucosidic linkages in polysaccharides containing three or more (1-&gt;4)-alpha-linked D-glucose units.</text>
        <dbReference type="EC" id="3.2.1.1"/>
    </reaction>
</comment>
<feature type="binding site" evidence="16">
    <location>
        <position position="318"/>
    </location>
    <ligand>
        <name>substrate</name>
    </ligand>
</feature>
<evidence type="ECO:0000256" key="18">
    <source>
        <dbReference type="SAM" id="SignalP"/>
    </source>
</evidence>
<evidence type="ECO:0000256" key="6">
    <source>
        <dbReference type="ARBA" id="ARBA00022729"/>
    </source>
</evidence>
<dbReference type="PIRSF" id="PIRSF001024">
    <property type="entry name" value="Alph-amyl_fung"/>
    <property type="match status" value="1"/>
</dbReference>
<feature type="signal peptide" evidence="18">
    <location>
        <begin position="1"/>
        <end position="20"/>
    </location>
</feature>